<dbReference type="GO" id="GO:0008239">
    <property type="term" value="F:dipeptidyl-peptidase activity"/>
    <property type="evidence" value="ECO:0007669"/>
    <property type="project" value="TreeGrafter"/>
</dbReference>
<feature type="region of interest" description="Disordered" evidence="18">
    <location>
        <begin position="653"/>
        <end position="694"/>
    </location>
</feature>
<comment type="function">
    <text evidence="13">Cleaves C-terminal amino acids linked to proline in peptides such as angiotensin II, III and des-Arg9-bradykinin. This cleavage occurs at acidic pH, but enzymatic activity is retained with some substrates at neutral pH.</text>
</comment>
<sequence length="827" mass="90872">MALVRKQLFDRIAAACITTLCLASLHVTALKSQLFTRLGGLRFSNDPPISYNTFYFDQQIDHFGFLEDGTFKQRYLVADKHWQKPDGPILFYTGNEGDITWFCNNTGFMWEKAEELGAMLVFAEHRYYGESLPFGQDSYSALADFAVLIQSLKSTLPGATHSPVIAVGGSYGGMLSAWFRMKYPHIVIGALASSAPILQFPGLVPCGDFYKVVTQDFGRSGSNCDVNIRKSWKAINNVSSTASGLQWLSEQFSLCSPLKTTTDVAIFKSWLQETWVNLAMVDYPYEANFLQPLPRWPIQAVCKYLGFDSSVSDHQLLHGVSEAAKVYYNYTGSSTCLNTSQTATSSLGALGWTYQDMFEPEEWNFQAFSDECNSLFGVRPRADWAVAVYGGKEITSHSNIIFSNGGLDPWSAGGVKSNFNNSLVSIQIPDGAHHLDLRYSNELDPPSVRAARGMESSSLLLWNVYGNFGSSIRTKSLSEGEKSCSEDILGSGITVDATGVASGLNSVMAVQTAIMNPQFMTFCFPASVMEYDVEKSLDGSLLGEAENYEDFKETTRDLLSFIDSASSNIKLALDKPVKSKRKVNHRKYLQKQIKRCSGIITPGNAAETAARRQESPGTQPSPLQSKTLPKRDGVQANLQSKSLAALFSPAKDVRGEKGKKPPLRHRNLPPSFFTEPANCSKVSSTSGMTLKDLERGNPENAEFFELLGPDYSNMIGDQDLYQGMSVRVQPEFGGPDPASYDSHHLVGGLLYSEPWTSCSGAPKKQGETLRSGSTQPPLYCQSEEASGPMDDNALCTLAFPNFFTDCSIPQVNYDLNAGYSRANYSSL</sequence>
<keyword evidence="11" id="KW-0458">Lysosome</keyword>
<evidence type="ECO:0000256" key="7">
    <source>
        <dbReference type="ARBA" id="ARBA00022801"/>
    </source>
</evidence>
<reference evidence="19" key="1">
    <citation type="submission" date="2021-05" db="EMBL/GenBank/DDBJ databases">
        <authorList>
            <person name="Tigano A."/>
        </authorList>
    </citation>
    <scope>NUCLEOTIDE SEQUENCE</scope>
</reference>
<evidence type="ECO:0000256" key="13">
    <source>
        <dbReference type="ARBA" id="ARBA00059701"/>
    </source>
</evidence>
<comment type="caution">
    <text evidence="19">The sequence shown here is derived from an EMBL/GenBank/DDBJ whole genome shotgun (WGS) entry which is preliminary data.</text>
</comment>
<evidence type="ECO:0000256" key="8">
    <source>
        <dbReference type="ARBA" id="ARBA00023145"/>
    </source>
</evidence>
<keyword evidence="9" id="KW-1015">Disulfide bond</keyword>
<dbReference type="EMBL" id="CAJRST010037777">
    <property type="protein sequence ID" value="CAG5999777.1"/>
    <property type="molecule type" value="Genomic_DNA"/>
</dbReference>
<evidence type="ECO:0000256" key="14">
    <source>
        <dbReference type="ARBA" id="ARBA00066456"/>
    </source>
</evidence>
<keyword evidence="8" id="KW-0865">Zymogen</keyword>
<dbReference type="Proteomes" id="UP000677803">
    <property type="component" value="Unassembled WGS sequence"/>
</dbReference>
<dbReference type="InterPro" id="IPR008758">
    <property type="entry name" value="Peptidase_S28"/>
</dbReference>
<dbReference type="Gene3D" id="1.20.120.980">
    <property type="entry name" value="Serine carboxypeptidase S28, SKS domain"/>
    <property type="match status" value="1"/>
</dbReference>
<evidence type="ECO:0000256" key="12">
    <source>
        <dbReference type="ARBA" id="ARBA00052013"/>
    </source>
</evidence>
<evidence type="ECO:0000256" key="11">
    <source>
        <dbReference type="ARBA" id="ARBA00023228"/>
    </source>
</evidence>
<evidence type="ECO:0000256" key="17">
    <source>
        <dbReference type="ARBA" id="ARBA00076608"/>
    </source>
</evidence>
<evidence type="ECO:0000256" key="2">
    <source>
        <dbReference type="ARBA" id="ARBA00011079"/>
    </source>
</evidence>
<dbReference type="EC" id="3.4.16.2" evidence="14"/>
<comment type="similarity">
    <text evidence="2">Belongs to the peptidase S28 family.</text>
</comment>
<keyword evidence="10" id="KW-0325">Glycoprotein</keyword>
<dbReference type="PANTHER" id="PTHR11010:SF38">
    <property type="entry name" value="LYSOSOMAL PRO-X CARBOXYPEPTIDASE"/>
    <property type="match status" value="1"/>
</dbReference>
<dbReference type="Gene3D" id="3.40.50.1820">
    <property type="entry name" value="alpha/beta hydrolase"/>
    <property type="match status" value="1"/>
</dbReference>
<evidence type="ECO:0000313" key="20">
    <source>
        <dbReference type="Proteomes" id="UP000677803"/>
    </source>
</evidence>
<dbReference type="GO" id="GO:0004185">
    <property type="term" value="F:serine-type carboxypeptidase activity"/>
    <property type="evidence" value="ECO:0007669"/>
    <property type="project" value="UniProtKB-EC"/>
</dbReference>
<accession>A0A8S4BUG4</accession>
<dbReference type="GO" id="GO:0006508">
    <property type="term" value="P:proteolysis"/>
    <property type="evidence" value="ECO:0007669"/>
    <property type="project" value="UniProtKB-KW"/>
</dbReference>
<organism evidence="19 20">
    <name type="scientific">Menidia menidia</name>
    <name type="common">Atlantic silverside</name>
    <dbReference type="NCBI Taxonomy" id="238744"/>
    <lineage>
        <taxon>Eukaryota</taxon>
        <taxon>Metazoa</taxon>
        <taxon>Chordata</taxon>
        <taxon>Craniata</taxon>
        <taxon>Vertebrata</taxon>
        <taxon>Euteleostomi</taxon>
        <taxon>Actinopterygii</taxon>
        <taxon>Neopterygii</taxon>
        <taxon>Teleostei</taxon>
        <taxon>Neoteleostei</taxon>
        <taxon>Acanthomorphata</taxon>
        <taxon>Ovalentaria</taxon>
        <taxon>Atherinomorphae</taxon>
        <taxon>Atheriniformes</taxon>
        <taxon>Atherinopsidae</taxon>
        <taxon>Menidiinae</taxon>
        <taxon>Menidia</taxon>
    </lineage>
</organism>
<dbReference type="AlphaFoldDB" id="A0A8S4BUG4"/>
<dbReference type="GO" id="GO:0043535">
    <property type="term" value="P:regulation of blood vessel endothelial cell migration"/>
    <property type="evidence" value="ECO:0007669"/>
    <property type="project" value="TreeGrafter"/>
</dbReference>
<keyword evidence="7" id="KW-0378">Hydrolase</keyword>
<keyword evidence="20" id="KW-1185">Reference proteome</keyword>
<keyword evidence="4" id="KW-0121">Carboxypeptidase</keyword>
<dbReference type="SUPFAM" id="SSF53474">
    <property type="entry name" value="alpha/beta-Hydrolases"/>
    <property type="match status" value="1"/>
</dbReference>
<evidence type="ECO:0000256" key="1">
    <source>
        <dbReference type="ARBA" id="ARBA00004371"/>
    </source>
</evidence>
<dbReference type="FunFam" id="1.20.120.980:FF:000002">
    <property type="entry name" value="lysosomal Pro-X carboxypeptidase"/>
    <property type="match status" value="1"/>
</dbReference>
<dbReference type="GO" id="GO:0003085">
    <property type="term" value="P:negative regulation of systemic arterial blood pressure"/>
    <property type="evidence" value="ECO:0007669"/>
    <property type="project" value="TreeGrafter"/>
</dbReference>
<evidence type="ECO:0000256" key="6">
    <source>
        <dbReference type="ARBA" id="ARBA00022729"/>
    </source>
</evidence>
<comment type="subcellular location">
    <subcellularLocation>
        <location evidence="1">Lysosome</location>
    </subcellularLocation>
</comment>
<name>A0A8S4BUG4_9TELE</name>
<dbReference type="GO" id="GO:0060055">
    <property type="term" value="P:angiogenesis involved in wound healing"/>
    <property type="evidence" value="ECO:0007669"/>
    <property type="project" value="TreeGrafter"/>
</dbReference>
<keyword evidence="5" id="KW-0645">Protease</keyword>
<evidence type="ECO:0000256" key="9">
    <source>
        <dbReference type="ARBA" id="ARBA00023157"/>
    </source>
</evidence>
<dbReference type="InterPro" id="IPR042269">
    <property type="entry name" value="Ser_carbopepase_S28_SKS"/>
</dbReference>
<comment type="subunit">
    <text evidence="3">Homodimer.</text>
</comment>
<evidence type="ECO:0000256" key="15">
    <source>
        <dbReference type="ARBA" id="ARBA00073691"/>
    </source>
</evidence>
<evidence type="ECO:0000313" key="19">
    <source>
        <dbReference type="EMBL" id="CAG5999777.1"/>
    </source>
</evidence>
<dbReference type="OrthoDB" id="2130629at2759"/>
<gene>
    <name evidence="19" type="ORF">MMEN_LOCUS18145</name>
</gene>
<evidence type="ECO:0000256" key="4">
    <source>
        <dbReference type="ARBA" id="ARBA00022645"/>
    </source>
</evidence>
<proteinExistence type="inferred from homology"/>
<dbReference type="GO" id="GO:0005764">
    <property type="term" value="C:lysosome"/>
    <property type="evidence" value="ECO:0007669"/>
    <property type="project" value="UniProtKB-SubCell"/>
</dbReference>
<feature type="region of interest" description="Disordered" evidence="18">
    <location>
        <begin position="761"/>
        <end position="785"/>
    </location>
</feature>
<feature type="compositionally biased region" description="Polar residues" evidence="18">
    <location>
        <begin position="615"/>
        <end position="627"/>
    </location>
</feature>
<keyword evidence="6" id="KW-0732">Signal</keyword>
<evidence type="ECO:0000256" key="18">
    <source>
        <dbReference type="SAM" id="MobiDB-lite"/>
    </source>
</evidence>
<protein>
    <recommendedName>
        <fullName evidence="15">Lysosomal Pro-X carboxypeptidase</fullName>
        <ecNumber evidence="14">3.4.16.2</ecNumber>
    </recommendedName>
    <alternativeName>
        <fullName evidence="17">Proline carboxypeptidase</fullName>
    </alternativeName>
    <alternativeName>
        <fullName evidence="16">Prolylcarboxypeptidase</fullName>
    </alternativeName>
</protein>
<evidence type="ECO:0000256" key="3">
    <source>
        <dbReference type="ARBA" id="ARBA00011738"/>
    </source>
</evidence>
<evidence type="ECO:0000256" key="5">
    <source>
        <dbReference type="ARBA" id="ARBA00022670"/>
    </source>
</evidence>
<feature type="region of interest" description="Disordered" evidence="18">
    <location>
        <begin position="600"/>
        <end position="629"/>
    </location>
</feature>
<comment type="catalytic activity">
    <reaction evidence="12">
        <text>Cleavage of a -Pro-|-Xaa bond to release a C-terminal amino acid.</text>
        <dbReference type="EC" id="3.4.16.2"/>
    </reaction>
</comment>
<dbReference type="InterPro" id="IPR029058">
    <property type="entry name" value="AB_hydrolase_fold"/>
</dbReference>
<dbReference type="Pfam" id="PF05577">
    <property type="entry name" value="Peptidase_S28"/>
    <property type="match status" value="1"/>
</dbReference>
<dbReference type="PANTHER" id="PTHR11010">
    <property type="entry name" value="PROTEASE S28 PRO-X CARBOXYPEPTIDASE-RELATED"/>
    <property type="match status" value="1"/>
</dbReference>
<evidence type="ECO:0000256" key="10">
    <source>
        <dbReference type="ARBA" id="ARBA00023180"/>
    </source>
</evidence>
<evidence type="ECO:0000256" key="16">
    <source>
        <dbReference type="ARBA" id="ARBA00076475"/>
    </source>
</evidence>